<keyword evidence="2" id="KW-1185">Reference proteome</keyword>
<name>A0ABU2WHU0_9GAMM</name>
<evidence type="ECO:0000313" key="1">
    <source>
        <dbReference type="EMBL" id="MDT0496647.1"/>
    </source>
</evidence>
<protein>
    <recommendedName>
        <fullName evidence="3">GYF domain-containing protein</fullName>
    </recommendedName>
</protein>
<proteinExistence type="predicted"/>
<evidence type="ECO:0000313" key="2">
    <source>
        <dbReference type="Proteomes" id="UP001254608"/>
    </source>
</evidence>
<gene>
    <name evidence="1" type="ORF">RM530_04630</name>
</gene>
<accession>A0ABU2WHU0</accession>
<dbReference type="EMBL" id="JAVRIC010000004">
    <property type="protein sequence ID" value="MDT0496647.1"/>
    <property type="molecule type" value="Genomic_DNA"/>
</dbReference>
<sequence length="110" mass="11493">MTMDTNAVPTVWLRRGNSTPVALSIPQLKAMHAGGRLAATDTIRMEGVSTWTPLAQVKGFFAGSALAAQAPATPPDLDSPKGIYETVRKEMDGEGRGQVGKVGVTKVGVT</sequence>
<dbReference type="RefSeq" id="WP_311364035.1">
    <property type="nucleotide sequence ID" value="NZ_JAVRIC010000004.1"/>
</dbReference>
<comment type="caution">
    <text evidence="1">The sequence shown here is derived from an EMBL/GenBank/DDBJ whole genome shotgun (WGS) entry which is preliminary data.</text>
</comment>
<evidence type="ECO:0008006" key="3">
    <source>
        <dbReference type="Google" id="ProtNLM"/>
    </source>
</evidence>
<reference evidence="1 2" key="1">
    <citation type="submission" date="2023-09" db="EMBL/GenBank/DDBJ databases">
        <authorList>
            <person name="Rey-Velasco X."/>
        </authorList>
    </citation>
    <scope>NUCLEOTIDE SEQUENCE [LARGE SCALE GENOMIC DNA]</scope>
    <source>
        <strain evidence="1 2">W345</strain>
    </source>
</reference>
<dbReference type="Proteomes" id="UP001254608">
    <property type="component" value="Unassembled WGS sequence"/>
</dbReference>
<organism evidence="1 2">
    <name type="scientific">Banduia mediterranea</name>
    <dbReference type="NCBI Taxonomy" id="3075609"/>
    <lineage>
        <taxon>Bacteria</taxon>
        <taxon>Pseudomonadati</taxon>
        <taxon>Pseudomonadota</taxon>
        <taxon>Gammaproteobacteria</taxon>
        <taxon>Nevskiales</taxon>
        <taxon>Algiphilaceae</taxon>
        <taxon>Banduia</taxon>
    </lineage>
</organism>